<dbReference type="Proteomes" id="UP001085076">
    <property type="component" value="Miscellaneous, Linkage group lg01"/>
</dbReference>
<dbReference type="OrthoDB" id="1103805at2759"/>
<feature type="compositionally biased region" description="Basic and acidic residues" evidence="1">
    <location>
        <begin position="142"/>
        <end position="160"/>
    </location>
</feature>
<evidence type="ECO:0000313" key="3">
    <source>
        <dbReference type="Proteomes" id="UP001085076"/>
    </source>
</evidence>
<comment type="caution">
    <text evidence="2">The sequence shown here is derived from an EMBL/GenBank/DDBJ whole genome shotgun (WGS) entry which is preliminary data.</text>
</comment>
<gene>
    <name evidence="2" type="ORF">J5N97_006298</name>
</gene>
<reference evidence="2" key="1">
    <citation type="submission" date="2021-03" db="EMBL/GenBank/DDBJ databases">
        <authorList>
            <person name="Li Z."/>
            <person name="Yang C."/>
        </authorList>
    </citation>
    <scope>NUCLEOTIDE SEQUENCE</scope>
    <source>
        <strain evidence="2">Dzin_1.0</strain>
        <tissue evidence="2">Leaf</tissue>
    </source>
</reference>
<protein>
    <submittedName>
        <fullName evidence="2">Uncharacterized protein</fullName>
    </submittedName>
</protein>
<feature type="region of interest" description="Disordered" evidence="1">
    <location>
        <begin position="131"/>
        <end position="191"/>
    </location>
</feature>
<sequence length="191" mass="21741">MGLRKFVEAGTTSYQDMEILDRTMISNIEADEVTSYGIMRINECLVSVLKVGLACSDPTTRGRLNMTDAATKMHTIRNAYLMDEEIESDEEFNDQLVRERELEMENMWNANLDWEENTKGDEEDMIDLIRDSQSESPLKMTPLEEKGDDTQALNDPKDTNKASNEPPRNQIRLIAPDQIGMKTKKSLAQSS</sequence>
<organism evidence="2 3">
    <name type="scientific">Dioscorea zingiberensis</name>
    <dbReference type="NCBI Taxonomy" id="325984"/>
    <lineage>
        <taxon>Eukaryota</taxon>
        <taxon>Viridiplantae</taxon>
        <taxon>Streptophyta</taxon>
        <taxon>Embryophyta</taxon>
        <taxon>Tracheophyta</taxon>
        <taxon>Spermatophyta</taxon>
        <taxon>Magnoliopsida</taxon>
        <taxon>Liliopsida</taxon>
        <taxon>Dioscoreales</taxon>
        <taxon>Dioscoreaceae</taxon>
        <taxon>Dioscorea</taxon>
    </lineage>
</organism>
<dbReference type="EMBL" id="JAGGNH010000001">
    <property type="protein sequence ID" value="KAJ0987942.1"/>
    <property type="molecule type" value="Genomic_DNA"/>
</dbReference>
<keyword evidence="3" id="KW-1185">Reference proteome</keyword>
<evidence type="ECO:0000256" key="1">
    <source>
        <dbReference type="SAM" id="MobiDB-lite"/>
    </source>
</evidence>
<reference evidence="2" key="2">
    <citation type="journal article" date="2022" name="Hortic Res">
        <title>The genome of Dioscorea zingiberensis sheds light on the biosynthesis, origin and evolution of the medicinally important diosgenin saponins.</title>
        <authorList>
            <person name="Li Y."/>
            <person name="Tan C."/>
            <person name="Li Z."/>
            <person name="Guo J."/>
            <person name="Li S."/>
            <person name="Chen X."/>
            <person name="Wang C."/>
            <person name="Dai X."/>
            <person name="Yang H."/>
            <person name="Song W."/>
            <person name="Hou L."/>
            <person name="Xu J."/>
            <person name="Tong Z."/>
            <person name="Xu A."/>
            <person name="Yuan X."/>
            <person name="Wang W."/>
            <person name="Yang Q."/>
            <person name="Chen L."/>
            <person name="Sun Z."/>
            <person name="Wang K."/>
            <person name="Pan B."/>
            <person name="Chen J."/>
            <person name="Bao Y."/>
            <person name="Liu F."/>
            <person name="Qi X."/>
            <person name="Gang D.R."/>
            <person name="Wen J."/>
            <person name="Li J."/>
        </authorList>
    </citation>
    <scope>NUCLEOTIDE SEQUENCE</scope>
    <source>
        <strain evidence="2">Dzin_1.0</strain>
    </source>
</reference>
<evidence type="ECO:0000313" key="2">
    <source>
        <dbReference type="EMBL" id="KAJ0987942.1"/>
    </source>
</evidence>
<name>A0A9D5DC45_9LILI</name>
<dbReference type="AlphaFoldDB" id="A0A9D5DC45"/>
<accession>A0A9D5DC45</accession>
<proteinExistence type="predicted"/>